<reference evidence="2 3" key="1">
    <citation type="submission" date="2014-06" db="EMBL/GenBank/DDBJ databases">
        <authorList>
            <consortium name="DOE Joint Genome Institute"/>
            <person name="Kuo A."/>
            <person name="Kohler A."/>
            <person name="Nagy L.G."/>
            <person name="Floudas D."/>
            <person name="Copeland A."/>
            <person name="Barry K.W."/>
            <person name="Cichocki N."/>
            <person name="Veneault-Fourrey C."/>
            <person name="LaButti K."/>
            <person name="Lindquist E.A."/>
            <person name="Lipzen A."/>
            <person name="Lundell T."/>
            <person name="Morin E."/>
            <person name="Murat C."/>
            <person name="Sun H."/>
            <person name="Tunlid A."/>
            <person name="Henrissat B."/>
            <person name="Grigoriev I.V."/>
            <person name="Hibbett D.S."/>
            <person name="Martin F."/>
            <person name="Nordberg H.P."/>
            <person name="Cantor M.N."/>
            <person name="Hua S.X."/>
        </authorList>
    </citation>
    <scope>NUCLEOTIDE SEQUENCE [LARGE SCALE GENOMIC DNA]</scope>
    <source>
        <strain evidence="2 3">ATCC 200175</strain>
    </source>
</reference>
<keyword evidence="3" id="KW-1185">Reference proteome</keyword>
<dbReference type="AlphaFoldDB" id="A0A0C9TQH8"/>
<dbReference type="EMBL" id="KN819420">
    <property type="protein sequence ID" value="KIJ10027.1"/>
    <property type="molecule type" value="Genomic_DNA"/>
</dbReference>
<sequence length="201" mass="22010">DCMICGKDMKHKALRSHMGGHILRAQMGTKEGHLVSLVSLVDPCGFCGQSGHPVRLVKEGKKRTFQPVSVCPRATAFSLGAAAKSTKNSPSTNVPVRCTICPVSAGDCAVVWKYNMMYHLGTVHSEWHPAQPLPDDLVKAMNITRFEYEQLGVQMISVSSPSEEGLTEEPRFDDGTSTAMKRKSRSGPSEQHQSKRLKLMA</sequence>
<dbReference type="OrthoDB" id="2669184at2759"/>
<organism evidence="2 3">
    <name type="scientific">Paxillus involutus ATCC 200175</name>
    <dbReference type="NCBI Taxonomy" id="664439"/>
    <lineage>
        <taxon>Eukaryota</taxon>
        <taxon>Fungi</taxon>
        <taxon>Dikarya</taxon>
        <taxon>Basidiomycota</taxon>
        <taxon>Agaricomycotina</taxon>
        <taxon>Agaricomycetes</taxon>
        <taxon>Agaricomycetidae</taxon>
        <taxon>Boletales</taxon>
        <taxon>Paxilineae</taxon>
        <taxon>Paxillaceae</taxon>
        <taxon>Paxillus</taxon>
    </lineage>
</organism>
<dbReference type="HOGENOM" id="CLU_092536_1_0_1"/>
<dbReference type="Proteomes" id="UP000053647">
    <property type="component" value="Unassembled WGS sequence"/>
</dbReference>
<proteinExistence type="predicted"/>
<evidence type="ECO:0000313" key="3">
    <source>
        <dbReference type="Proteomes" id="UP000053647"/>
    </source>
</evidence>
<gene>
    <name evidence="2" type="ORF">PAXINDRAFT_86646</name>
</gene>
<feature type="non-terminal residue" evidence="2">
    <location>
        <position position="1"/>
    </location>
</feature>
<accession>A0A0C9TQH8</accession>
<reference evidence="3" key="2">
    <citation type="submission" date="2015-01" db="EMBL/GenBank/DDBJ databases">
        <title>Evolutionary Origins and Diversification of the Mycorrhizal Mutualists.</title>
        <authorList>
            <consortium name="DOE Joint Genome Institute"/>
            <consortium name="Mycorrhizal Genomics Consortium"/>
            <person name="Kohler A."/>
            <person name="Kuo A."/>
            <person name="Nagy L.G."/>
            <person name="Floudas D."/>
            <person name="Copeland A."/>
            <person name="Barry K.W."/>
            <person name="Cichocki N."/>
            <person name="Veneault-Fourrey C."/>
            <person name="LaButti K."/>
            <person name="Lindquist E.A."/>
            <person name="Lipzen A."/>
            <person name="Lundell T."/>
            <person name="Morin E."/>
            <person name="Murat C."/>
            <person name="Riley R."/>
            <person name="Ohm R."/>
            <person name="Sun H."/>
            <person name="Tunlid A."/>
            <person name="Henrissat B."/>
            <person name="Grigoriev I.V."/>
            <person name="Hibbett D.S."/>
            <person name="Martin F."/>
        </authorList>
    </citation>
    <scope>NUCLEOTIDE SEQUENCE [LARGE SCALE GENOMIC DNA]</scope>
    <source>
        <strain evidence="3">ATCC 200175</strain>
    </source>
</reference>
<feature type="region of interest" description="Disordered" evidence="1">
    <location>
        <begin position="158"/>
        <end position="201"/>
    </location>
</feature>
<evidence type="ECO:0000313" key="2">
    <source>
        <dbReference type="EMBL" id="KIJ10027.1"/>
    </source>
</evidence>
<evidence type="ECO:0000256" key="1">
    <source>
        <dbReference type="SAM" id="MobiDB-lite"/>
    </source>
</evidence>
<name>A0A0C9TQH8_PAXIN</name>
<protein>
    <submittedName>
        <fullName evidence="2">Uncharacterized protein</fullName>
    </submittedName>
</protein>